<dbReference type="Pfam" id="PF11740">
    <property type="entry name" value="KfrA_N"/>
    <property type="match status" value="1"/>
</dbReference>
<evidence type="ECO:0000313" key="4">
    <source>
        <dbReference type="Proteomes" id="UP001295462"/>
    </source>
</evidence>
<dbReference type="Proteomes" id="UP001295462">
    <property type="component" value="Unassembled WGS sequence"/>
</dbReference>
<dbReference type="GO" id="GO:0003743">
    <property type="term" value="F:translation initiation factor activity"/>
    <property type="evidence" value="ECO:0007669"/>
    <property type="project" value="UniProtKB-KW"/>
</dbReference>
<comment type="caution">
    <text evidence="3">The sequence shown here is derived from an EMBL/GenBank/DDBJ whole genome shotgun (WGS) entry which is preliminary data.</text>
</comment>
<keyword evidence="3" id="KW-0648">Protein biosynthesis</keyword>
<dbReference type="RefSeq" id="WP_409588168.1">
    <property type="nucleotide sequence ID" value="NZ_CAKMTZ010000002.1"/>
</dbReference>
<sequence length="161" mass="18832">MARARLISDEEVLSAISKLRDSETTISESNLLKEIGKGSPYTIKKIIKDLLETERLKFSDYEKLGKTIKILNREYFESHKYQIQAKIEEEVYADAQSAAHSRIREEVQNEFEQREKTIRSEYESKLESMQKDNQIRDLEKDLAFANEKVALLKEIIQSTRT</sequence>
<feature type="domain" description="KfrA N-terminal DNA-binding" evidence="2">
    <location>
        <begin position="9"/>
        <end position="123"/>
    </location>
</feature>
<feature type="coiled-coil region" evidence="1">
    <location>
        <begin position="128"/>
        <end position="155"/>
    </location>
</feature>
<accession>A0AAU9QXX6</accession>
<proteinExistence type="predicted"/>
<organism evidence="3 4">
    <name type="scientific">Vibrio jasicida</name>
    <dbReference type="NCBI Taxonomy" id="766224"/>
    <lineage>
        <taxon>Bacteria</taxon>
        <taxon>Pseudomonadati</taxon>
        <taxon>Pseudomonadota</taxon>
        <taxon>Gammaproteobacteria</taxon>
        <taxon>Vibrionales</taxon>
        <taxon>Vibrionaceae</taxon>
        <taxon>Vibrio</taxon>
    </lineage>
</organism>
<dbReference type="EMBL" id="CAKMUD010000149">
    <property type="protein sequence ID" value="CAH1604007.1"/>
    <property type="molecule type" value="Genomic_DNA"/>
</dbReference>
<dbReference type="InterPro" id="IPR021104">
    <property type="entry name" value="KfrA_DNA-bd_N"/>
</dbReference>
<protein>
    <submittedName>
        <fullName evidence="3">Eukaryotic translation initiation factor 3 110 kDa subunit</fullName>
    </submittedName>
</protein>
<keyword evidence="1" id="KW-0175">Coiled coil</keyword>
<evidence type="ECO:0000259" key="2">
    <source>
        <dbReference type="Pfam" id="PF11740"/>
    </source>
</evidence>
<dbReference type="AlphaFoldDB" id="A0AAU9QXX6"/>
<evidence type="ECO:0000313" key="3">
    <source>
        <dbReference type="EMBL" id="CAH1604007.1"/>
    </source>
</evidence>
<name>A0AAU9QXX6_9VIBR</name>
<keyword evidence="3" id="KW-0396">Initiation factor</keyword>
<evidence type="ECO:0000256" key="1">
    <source>
        <dbReference type="SAM" id="Coils"/>
    </source>
</evidence>
<gene>
    <name evidence="3" type="ORF">THF1A12_90111</name>
</gene>
<reference evidence="3" key="1">
    <citation type="submission" date="2022-01" db="EMBL/GenBank/DDBJ databases">
        <authorList>
            <person name="Lagorce A."/>
        </authorList>
    </citation>
    <scope>NUCLEOTIDE SEQUENCE</scope>
    <source>
        <strain evidence="3">Th15_F1_A12</strain>
    </source>
</reference>